<dbReference type="AlphaFoldDB" id="A0A494J2G8"/>
<dbReference type="GO" id="GO:0016787">
    <property type="term" value="F:hydrolase activity"/>
    <property type="evidence" value="ECO:0007669"/>
    <property type="project" value="UniProtKB-KW"/>
</dbReference>
<dbReference type="SMART" id="SM00849">
    <property type="entry name" value="Lactamase_B"/>
    <property type="match status" value="1"/>
</dbReference>
<reference evidence="3" key="2">
    <citation type="submission" date="2016-06" db="EMBL/GenBank/DDBJ databases">
        <authorList>
            <person name="Nicholson A.C."/>
        </authorList>
    </citation>
    <scope>NUCLEOTIDE SEQUENCE [LARGE SCALE GENOMIC DNA]</scope>
    <source>
        <strain evidence="3">E6809</strain>
    </source>
</reference>
<sequence>MKLMVLGSNSAGNCYIIQDENEALILEAGIKFSEVLKGLNFNISKVAACIITHEHGDHFNYVNDFIGRNIPTYASKGTWEAKNIKSDNILEAGKIIQLGNFRVLPFKVKHDCAEPIGFFINHPKIGNLVFATDTYYLPNRFANVNHWLIECNYRKDILDYKTPEGFNKVLRDRTLQSHMSYDTCISALKANDLTMCKNIVLIHLSDRNSNAKEFREGVVRNFGKPTYIAQKGLEINLTEIPF</sequence>
<gene>
    <name evidence="2" type="ORF">AYC66_18530</name>
    <name evidence="3" type="ORF">BAY09_07160</name>
</gene>
<evidence type="ECO:0000313" key="2">
    <source>
        <dbReference type="EMBL" id="AQX52554.1"/>
    </source>
</evidence>
<accession>A0A494J2G8</accession>
<feature type="domain" description="Metallo-beta-lactamase" evidence="1">
    <location>
        <begin position="11"/>
        <end position="178"/>
    </location>
</feature>
<protein>
    <submittedName>
        <fullName evidence="3">MBL fold metallo-hydrolase</fullName>
    </submittedName>
</protein>
<keyword evidence="3" id="KW-0378">Hydrolase</keyword>
<evidence type="ECO:0000259" key="1">
    <source>
        <dbReference type="SMART" id="SM00849"/>
    </source>
</evidence>
<dbReference type="SUPFAM" id="SSF56281">
    <property type="entry name" value="Metallo-hydrolase/oxidoreductase"/>
    <property type="match status" value="1"/>
</dbReference>
<dbReference type="InterPro" id="IPR036866">
    <property type="entry name" value="RibonucZ/Hydroxyglut_hydro"/>
</dbReference>
<dbReference type="EMBL" id="CP014339">
    <property type="protein sequence ID" value="AQX52554.1"/>
    <property type="molecule type" value="Genomic_DNA"/>
</dbReference>
<proteinExistence type="predicted"/>
<evidence type="ECO:0000313" key="3">
    <source>
        <dbReference type="EMBL" id="OPB47424.1"/>
    </source>
</evidence>
<organism evidence="3">
    <name type="scientific">Elizabethkingia anophelis</name>
    <dbReference type="NCBI Taxonomy" id="1117645"/>
    <lineage>
        <taxon>Bacteria</taxon>
        <taxon>Pseudomonadati</taxon>
        <taxon>Bacteroidota</taxon>
        <taxon>Flavobacteriia</taxon>
        <taxon>Flavobacteriales</taxon>
        <taxon>Weeksellaceae</taxon>
        <taxon>Elizabethkingia</taxon>
    </lineage>
</organism>
<dbReference type="RefSeq" id="WP_078691296.1">
    <property type="nucleotide sequence ID" value="NZ_CP014339.1"/>
</dbReference>
<reference evidence="2 4" key="1">
    <citation type="submission" date="2016-02" db="EMBL/GenBank/DDBJ databases">
        <authorList>
            <person name="Nicholson A.C."/>
            <person name="Humrighouse B.W."/>
            <person name="Loparev V."/>
            <person name="Emery B."/>
            <person name="Graziano J."/>
            <person name="McQuiston J.R."/>
        </authorList>
    </citation>
    <scope>NUCLEOTIDE SEQUENCE [LARGE SCALE GENOMIC DNA]</scope>
    <source>
        <strain evidence="2 4">E6809</strain>
    </source>
</reference>
<evidence type="ECO:0000313" key="4">
    <source>
        <dbReference type="Proteomes" id="UP000189738"/>
    </source>
</evidence>
<dbReference type="EMBL" id="MAHS01000013">
    <property type="protein sequence ID" value="OPB47424.1"/>
    <property type="molecule type" value="Genomic_DNA"/>
</dbReference>
<dbReference type="Pfam" id="PF12706">
    <property type="entry name" value="Lactamase_B_2"/>
    <property type="match status" value="1"/>
</dbReference>
<dbReference type="PANTHER" id="PTHR47619">
    <property type="entry name" value="METALLO-HYDROLASE YYCJ-RELATED"/>
    <property type="match status" value="1"/>
</dbReference>
<dbReference type="Proteomes" id="UP000189738">
    <property type="component" value="Chromosome"/>
</dbReference>
<dbReference type="InterPro" id="IPR052533">
    <property type="entry name" value="WalJ/YycJ-like"/>
</dbReference>
<dbReference type="PANTHER" id="PTHR47619:SF1">
    <property type="entry name" value="EXODEOXYRIBONUCLEASE WALJ"/>
    <property type="match status" value="1"/>
</dbReference>
<dbReference type="Gene3D" id="3.60.15.10">
    <property type="entry name" value="Ribonuclease Z/Hydroxyacylglutathione hydrolase-like"/>
    <property type="match status" value="1"/>
</dbReference>
<dbReference type="InterPro" id="IPR001279">
    <property type="entry name" value="Metallo-B-lactamas"/>
</dbReference>
<name>A0A494J2G8_9FLAO</name>